<feature type="compositionally biased region" description="Low complexity" evidence="6">
    <location>
        <begin position="59"/>
        <end position="73"/>
    </location>
</feature>
<organism evidence="7 8">
    <name type="scientific">Cinchona calisaya</name>
    <dbReference type="NCBI Taxonomy" id="153742"/>
    <lineage>
        <taxon>Eukaryota</taxon>
        <taxon>Viridiplantae</taxon>
        <taxon>Streptophyta</taxon>
        <taxon>Embryophyta</taxon>
        <taxon>Tracheophyta</taxon>
        <taxon>Spermatophyta</taxon>
        <taxon>Magnoliopsida</taxon>
        <taxon>eudicotyledons</taxon>
        <taxon>Gunneridae</taxon>
        <taxon>Pentapetalae</taxon>
        <taxon>asterids</taxon>
        <taxon>lamiids</taxon>
        <taxon>Gentianales</taxon>
        <taxon>Rubiaceae</taxon>
        <taxon>Cinchonoideae</taxon>
        <taxon>Cinchoneae</taxon>
        <taxon>Cinchona</taxon>
    </lineage>
</organism>
<dbReference type="Gene3D" id="2.40.330.10">
    <property type="entry name" value="DNA-binding pseudobarrel domain"/>
    <property type="match status" value="1"/>
</dbReference>
<keyword evidence="3" id="KW-0238">DNA-binding</keyword>
<reference evidence="7 8" key="1">
    <citation type="submission" date="2024-11" db="EMBL/GenBank/DDBJ databases">
        <title>A near-complete genome assembly of Cinchona calisaya.</title>
        <authorList>
            <person name="Lian D.C."/>
            <person name="Zhao X.W."/>
            <person name="Wei L."/>
        </authorList>
    </citation>
    <scope>NUCLEOTIDE SEQUENCE [LARGE SCALE GENOMIC DNA]</scope>
    <source>
        <tissue evidence="7">Nenye</tissue>
    </source>
</reference>
<comment type="subcellular location">
    <subcellularLocation>
        <location evidence="1">Nucleus</location>
    </subcellularLocation>
</comment>
<protein>
    <submittedName>
        <fullName evidence="7">Uncharacterized protein</fullName>
    </submittedName>
</protein>
<feature type="compositionally biased region" description="Basic and acidic residues" evidence="6">
    <location>
        <begin position="27"/>
        <end position="53"/>
    </location>
</feature>
<keyword evidence="4" id="KW-0804">Transcription</keyword>
<dbReference type="GO" id="GO:0003677">
    <property type="term" value="F:DNA binding"/>
    <property type="evidence" value="ECO:0007669"/>
    <property type="project" value="UniProtKB-KW"/>
</dbReference>
<dbReference type="GO" id="GO:0005634">
    <property type="term" value="C:nucleus"/>
    <property type="evidence" value="ECO:0007669"/>
    <property type="project" value="UniProtKB-SubCell"/>
</dbReference>
<dbReference type="EMBL" id="JBJUIK010000002">
    <property type="protein sequence ID" value="KAL3534358.1"/>
    <property type="molecule type" value="Genomic_DNA"/>
</dbReference>
<evidence type="ECO:0000256" key="2">
    <source>
        <dbReference type="ARBA" id="ARBA00023015"/>
    </source>
</evidence>
<dbReference type="PANTHER" id="PTHR31541:SF25">
    <property type="entry name" value="GAMMA-GLIADIN B"/>
    <property type="match status" value="1"/>
</dbReference>
<keyword evidence="8" id="KW-1185">Reference proteome</keyword>
<evidence type="ECO:0000256" key="5">
    <source>
        <dbReference type="ARBA" id="ARBA00023242"/>
    </source>
</evidence>
<dbReference type="InterPro" id="IPR015300">
    <property type="entry name" value="DNA-bd_pseudobarrel_sf"/>
</dbReference>
<accession>A0ABD3AT67</accession>
<keyword evidence="2" id="KW-0805">Transcription regulation</keyword>
<name>A0ABD3AT67_9GENT</name>
<proteinExistence type="predicted"/>
<evidence type="ECO:0000256" key="3">
    <source>
        <dbReference type="ARBA" id="ARBA00023125"/>
    </source>
</evidence>
<evidence type="ECO:0000313" key="7">
    <source>
        <dbReference type="EMBL" id="KAL3534358.1"/>
    </source>
</evidence>
<evidence type="ECO:0000256" key="6">
    <source>
        <dbReference type="SAM" id="MobiDB-lite"/>
    </source>
</evidence>
<feature type="region of interest" description="Disordered" evidence="6">
    <location>
        <begin position="1"/>
        <end position="76"/>
    </location>
</feature>
<keyword evidence="5" id="KW-0539">Nucleus</keyword>
<comment type="caution">
    <text evidence="7">The sequence shown here is derived from an EMBL/GenBank/DDBJ whole genome shotgun (WGS) entry which is preliminary data.</text>
</comment>
<dbReference type="Proteomes" id="UP001630127">
    <property type="component" value="Unassembled WGS sequence"/>
</dbReference>
<sequence length="241" mass="28252">MRNFDLNKSPLPEDKDKKKRKQKGKEKRTDHHQSDEDRPKKKMKKDSSSQETKKKMKKNSSPSSSSSSSSSNSRNWGVHANFKKFIEDQFKEKNIIGKQTLVMEKRLSTTDVRKRLIMYPLLFTHNPKFLEVEEDQRLIKSKGRKRGVRGKEDIPVTLIGPKHNRRDEVNLGMRKGQSKNPNASLNYVLTSKEWKHIAKENNLRAGEIVQLWSVRVKEELWFVLLKENSDGYRSKQSYNLK</sequence>
<dbReference type="Pfam" id="PF03754">
    <property type="entry name" value="At2g31720-like"/>
    <property type="match status" value="1"/>
</dbReference>
<feature type="compositionally biased region" description="Basic residues" evidence="6">
    <location>
        <begin position="17"/>
        <end position="26"/>
    </location>
</feature>
<dbReference type="PANTHER" id="PTHR31541">
    <property type="entry name" value="B3 DOMAIN PLANT PROTEIN-RELATED"/>
    <property type="match status" value="1"/>
</dbReference>
<dbReference type="InterPro" id="IPR005508">
    <property type="entry name" value="At2g31720-like"/>
</dbReference>
<dbReference type="AlphaFoldDB" id="A0ABD3AT67"/>
<dbReference type="SUPFAM" id="SSF101936">
    <property type="entry name" value="DNA-binding pseudobarrel domain"/>
    <property type="match status" value="1"/>
</dbReference>
<gene>
    <name evidence="7" type="ORF">ACH5RR_002819</name>
</gene>
<evidence type="ECO:0000313" key="8">
    <source>
        <dbReference type="Proteomes" id="UP001630127"/>
    </source>
</evidence>
<evidence type="ECO:0000256" key="1">
    <source>
        <dbReference type="ARBA" id="ARBA00004123"/>
    </source>
</evidence>
<evidence type="ECO:0000256" key="4">
    <source>
        <dbReference type="ARBA" id="ARBA00023163"/>
    </source>
</evidence>